<proteinExistence type="predicted"/>
<gene>
    <name evidence="2" type="ORF">AWN73_00665</name>
</gene>
<organism evidence="2 3">
    <name type="scientific">Clostridium butyricum</name>
    <dbReference type="NCBI Taxonomy" id="1492"/>
    <lineage>
        <taxon>Bacteria</taxon>
        <taxon>Bacillati</taxon>
        <taxon>Bacillota</taxon>
        <taxon>Clostridia</taxon>
        <taxon>Eubacteriales</taxon>
        <taxon>Clostridiaceae</taxon>
        <taxon>Clostridium</taxon>
    </lineage>
</organism>
<keyword evidence="1" id="KW-0472">Membrane</keyword>
<feature type="transmembrane region" description="Helical" evidence="1">
    <location>
        <begin position="35"/>
        <end position="55"/>
    </location>
</feature>
<sequence>MEVFMVITIFVLGILYMKRLINLKLKKEKGTIFNVLGYIFIGFLFVSIILCIMFLERRYSIMTVILYSIMYIAYIILGKRNKY</sequence>
<accession>A0A0A6Q325</accession>
<dbReference type="AlphaFoldDB" id="A0A0A6Q325"/>
<evidence type="ECO:0000256" key="1">
    <source>
        <dbReference type="SAM" id="Phobius"/>
    </source>
</evidence>
<keyword evidence="1" id="KW-1133">Transmembrane helix</keyword>
<name>A0A0A6Q325_CLOBU</name>
<reference evidence="2 3" key="1">
    <citation type="submission" date="2016-01" db="EMBL/GenBank/DDBJ databases">
        <title>Characterization of the Clostridium difficile lineages that are prevalent in Hong Kong and China.</title>
        <authorList>
            <person name="Kwok J.S.-L."/>
            <person name="Lam W.-Y."/>
            <person name="Ip M."/>
            <person name="Chan T.-F."/>
            <person name="Hawkey P.M."/>
            <person name="Tsui S.K.-W."/>
        </authorList>
    </citation>
    <scope>NUCLEOTIDE SEQUENCE [LARGE SCALE GENOMIC DNA]</scope>
    <source>
        <strain evidence="2 3">300064</strain>
    </source>
</reference>
<evidence type="ECO:0000313" key="2">
    <source>
        <dbReference type="EMBL" id="PPV17952.1"/>
    </source>
</evidence>
<comment type="caution">
    <text evidence="2">The sequence shown here is derived from an EMBL/GenBank/DDBJ whole genome shotgun (WGS) entry which is preliminary data.</text>
</comment>
<evidence type="ECO:0000313" key="3">
    <source>
        <dbReference type="Proteomes" id="UP000238081"/>
    </source>
</evidence>
<protein>
    <submittedName>
        <fullName evidence="2">Uncharacterized protein</fullName>
    </submittedName>
</protein>
<feature type="transmembrane region" description="Helical" evidence="1">
    <location>
        <begin position="6"/>
        <end position="23"/>
    </location>
</feature>
<dbReference type="EMBL" id="LRDH01000001">
    <property type="protein sequence ID" value="PPV17952.1"/>
    <property type="molecule type" value="Genomic_DNA"/>
</dbReference>
<dbReference type="RefSeq" id="WP_043661745.1">
    <property type="nucleotide sequence ID" value="NZ_CANCWB010000001.1"/>
</dbReference>
<feature type="transmembrane region" description="Helical" evidence="1">
    <location>
        <begin position="61"/>
        <end position="77"/>
    </location>
</feature>
<keyword evidence="1" id="KW-0812">Transmembrane</keyword>
<dbReference type="Proteomes" id="UP000238081">
    <property type="component" value="Unassembled WGS sequence"/>
</dbReference>